<dbReference type="EMBL" id="KJ888149">
    <property type="protein sequence ID" value="AII26937.1"/>
    <property type="molecule type" value="Genomic_DNA"/>
</dbReference>
<accession>A0A076G607</accession>
<dbReference type="Proteomes" id="UP000028960">
    <property type="component" value="Segment"/>
</dbReference>
<dbReference type="GeneID" id="22276285"/>
<protein>
    <submittedName>
        <fullName evidence="1">Uncharacterized protein</fullName>
    </submittedName>
</protein>
<keyword evidence="2" id="KW-1185">Reference proteome</keyword>
<dbReference type="KEGG" id="vg:22276285"/>
<evidence type="ECO:0000313" key="1">
    <source>
        <dbReference type="EMBL" id="AII26937.1"/>
    </source>
</evidence>
<reference evidence="1 2" key="1">
    <citation type="journal article" date="2014" name="Appl. Environ. Microbiol.">
        <title>Combined Use of Bacteriophage K and a Novel Bacteriophage To Reduce Staphylococcus aureus Biofilm Formation.</title>
        <authorList>
            <person name="Alves D.R."/>
            <person name="Gaudion A."/>
            <person name="Bean J.E."/>
            <person name="Perez Esteban P."/>
            <person name="Arnot T.C."/>
            <person name="Harper D.R."/>
            <person name="Kot W."/>
            <person name="Hansen L.H."/>
            <person name="Enright M.C."/>
            <person name="Jenkins A.T."/>
        </authorList>
    </citation>
    <scope>NUCLEOTIDE SEQUENCE [LARGE SCALE GENOMIC DNA]</scope>
</reference>
<evidence type="ECO:0000313" key="2">
    <source>
        <dbReference type="Proteomes" id="UP000028960"/>
    </source>
</evidence>
<dbReference type="RefSeq" id="YP_009098027.1">
    <property type="nucleotide sequence ID" value="NC_025416.1"/>
</dbReference>
<proteinExistence type="predicted"/>
<name>A0A076G607_9CAUD</name>
<sequence>MSTFWSKRRTTGKDRQVKKHYTQMSLQEKKQCVKLLQDTINTHKYLELSNHCKTKIKNEINFSNLVRFIFKDRNAPFNIIEYNITDFHGKKQRRIIFKSPTIVTIEGVSSYQYLVINLEDGKIITTYYNGITDTHKTLDLDYYDKGLTIK</sequence>
<organism evidence="1 2">
    <name type="scientific">Staphylococcus phage MCE-2014</name>
    <dbReference type="NCBI Taxonomy" id="1524910"/>
    <lineage>
        <taxon>Viruses</taxon>
        <taxon>Duplodnaviria</taxon>
        <taxon>Heunggongvirae</taxon>
        <taxon>Uroviricota</taxon>
        <taxon>Caudoviricetes</taxon>
        <taxon>Herelleviridae</taxon>
        <taxon>Twortvirinae</taxon>
        <taxon>Kayvirus</taxon>
        <taxon>Kayvirus MCE2014</taxon>
    </lineage>
</organism>